<evidence type="ECO:0000313" key="2">
    <source>
        <dbReference type="Proteomes" id="UP000488956"/>
    </source>
</evidence>
<organism evidence="1 2">
    <name type="scientific">Phytophthora fragariae</name>
    <dbReference type="NCBI Taxonomy" id="53985"/>
    <lineage>
        <taxon>Eukaryota</taxon>
        <taxon>Sar</taxon>
        <taxon>Stramenopiles</taxon>
        <taxon>Oomycota</taxon>
        <taxon>Peronosporomycetes</taxon>
        <taxon>Peronosporales</taxon>
        <taxon>Peronosporaceae</taxon>
        <taxon>Phytophthora</taxon>
    </lineage>
</organism>
<proteinExistence type="predicted"/>
<sequence length="193" mass="22146">MDLPLTVVESLHRVFESQDAIRHQRHANRETYLRMTEIYAELQLSESVQTNATLQRTGTVEKFGHAVSKFATYLQRYNGMSRATRLFKRSENEEQRQAIADEIDRVVEMLNLAATMNAMTSGVSAVTNDARLFDRLEDIQADLMFIHDEMLVQQQLNQLAVIRITTRDLFSKIIPVKLSVFKVCLLAEEPENG</sequence>
<name>A0A6G0K0X5_9STRA</name>
<dbReference type="EMBL" id="QXFX01002845">
    <property type="protein sequence ID" value="KAE9073176.1"/>
    <property type="molecule type" value="Genomic_DNA"/>
</dbReference>
<comment type="caution">
    <text evidence="1">The sequence shown here is derived from an EMBL/GenBank/DDBJ whole genome shotgun (WGS) entry which is preliminary data.</text>
</comment>
<gene>
    <name evidence="1" type="ORF">PF010_g25182</name>
</gene>
<dbReference type="AlphaFoldDB" id="A0A6G0K0X5"/>
<evidence type="ECO:0000313" key="1">
    <source>
        <dbReference type="EMBL" id="KAE9073176.1"/>
    </source>
</evidence>
<reference evidence="1 2" key="1">
    <citation type="submission" date="2018-09" db="EMBL/GenBank/DDBJ databases">
        <title>Genomic investigation of the strawberry pathogen Phytophthora fragariae indicates pathogenicity is determined by transcriptional variation in three key races.</title>
        <authorList>
            <person name="Adams T.M."/>
            <person name="Armitage A.D."/>
            <person name="Sobczyk M.K."/>
            <person name="Bates H.J."/>
            <person name="Dunwell J.M."/>
            <person name="Nellist C.F."/>
            <person name="Harrison R.J."/>
        </authorList>
    </citation>
    <scope>NUCLEOTIDE SEQUENCE [LARGE SCALE GENOMIC DNA]</scope>
    <source>
        <strain evidence="1 2">ONT-3</strain>
    </source>
</reference>
<protein>
    <submittedName>
        <fullName evidence="1">Uncharacterized protein</fullName>
    </submittedName>
</protein>
<dbReference type="Proteomes" id="UP000488956">
    <property type="component" value="Unassembled WGS sequence"/>
</dbReference>
<accession>A0A6G0K0X5</accession>